<keyword evidence="8" id="KW-0862">Zinc</keyword>
<evidence type="ECO:0000259" key="13">
    <source>
        <dbReference type="Pfam" id="PF16656"/>
    </source>
</evidence>
<dbReference type="Proteomes" id="UP000237000">
    <property type="component" value="Unassembled WGS sequence"/>
</dbReference>
<accession>A0A2P5BQZ2</accession>
<evidence type="ECO:0000256" key="8">
    <source>
        <dbReference type="ARBA" id="ARBA00022833"/>
    </source>
</evidence>
<comment type="subcellular location">
    <subcellularLocation>
        <location evidence="3">Secreted</location>
    </subcellularLocation>
</comment>
<evidence type="ECO:0000313" key="16">
    <source>
        <dbReference type="Proteomes" id="UP000237000"/>
    </source>
</evidence>
<reference evidence="16" key="1">
    <citation type="submission" date="2016-06" db="EMBL/GenBank/DDBJ databases">
        <title>Parallel loss of symbiosis genes in relatives of nitrogen-fixing non-legume Parasponia.</title>
        <authorList>
            <person name="Van Velzen R."/>
            <person name="Holmer R."/>
            <person name="Bu F."/>
            <person name="Rutten L."/>
            <person name="Van Zeijl A."/>
            <person name="Liu W."/>
            <person name="Santuari L."/>
            <person name="Cao Q."/>
            <person name="Sharma T."/>
            <person name="Shen D."/>
            <person name="Roswanjaya Y."/>
            <person name="Wardhani T."/>
            <person name="Kalhor M.S."/>
            <person name="Jansen J."/>
            <person name="Van den Hoogen J."/>
            <person name="Gungor B."/>
            <person name="Hartog M."/>
            <person name="Hontelez J."/>
            <person name="Verver J."/>
            <person name="Yang W.-C."/>
            <person name="Schijlen E."/>
            <person name="Repin R."/>
            <person name="Schilthuizen M."/>
            <person name="Schranz E."/>
            <person name="Heidstra R."/>
            <person name="Miyata K."/>
            <person name="Fedorova E."/>
            <person name="Kohlen W."/>
            <person name="Bisseling T."/>
            <person name="Smit S."/>
            <person name="Geurts R."/>
        </authorList>
    </citation>
    <scope>NUCLEOTIDE SEQUENCE [LARGE SCALE GENOMIC DNA]</scope>
    <source>
        <strain evidence="16">cv. RG33-2</strain>
    </source>
</reference>
<dbReference type="CDD" id="cd00839">
    <property type="entry name" value="MPP_PAPs"/>
    <property type="match status" value="1"/>
</dbReference>
<protein>
    <recommendedName>
        <fullName evidence="10">Purple acid phosphatase</fullName>
        <ecNumber evidence="10">3.1.3.2</ecNumber>
    </recommendedName>
</protein>
<sequence>MGSLVLTSHWVFKFFFINLQFILFFLGSFSSCSSSSLHPLIANSKEEHQNYTAISDFRVVTRRFLSDCPDLSPYQKISVSSNPKLGDEEYVNVTVSGVLFPSELDWVAMISPSHADVNSCPFNGLYYAQTGDFSHLPLLCHYPVKSVFLSKDPDYLSCKKKECKKYIKGRCEVKTCSASVSFHVINIRTDIEFVFFSGGFDTPCILARTSPLNFLNPNKALYGHLSSIDSSGTSMRVTWVSGDNKTQQVQYAGGKTQTSQVTTFTQKDMRDSHILLSPAKHFGWHDPGFIHSAVMTGLQPSTSFTYRYGSDSVGWSDQIHFKTPPAGGSDELKFVAFGDMGKAPRDASVEHYIQPGSISVIEAVAEEVESGNVDSVFHIGDISYATGFLVEWDFFLHQIFPVASRVSYMTAIGNHERDYPESESVYVTPDSGGECGVPYETYFPMPIPAKDKPWYSIEQGSIHFTVISTEHNWEENSEQYQWMKNDMASVDRSKTPWLIFTGHRPMYTSSTGLLSVDQAFVDAVEPLLVANKVDLVLFGHVHNYERTCSVYKNACLAMPTKDQSGIDTYDHSNYSAPVQAVIGMAGFVLDQFPSDVSSWSLKRISQFGYLRAHATKEEIKLEFVNAANKVVEDSFRIIKKQDSSNGKVKTGQ</sequence>
<dbReference type="Gene3D" id="2.60.40.380">
    <property type="entry name" value="Purple acid phosphatase-like, N-terminal"/>
    <property type="match status" value="1"/>
</dbReference>
<dbReference type="InterPro" id="IPR025733">
    <property type="entry name" value="PAPs_C"/>
</dbReference>
<keyword evidence="9" id="KW-0325">Glycoprotein</keyword>
<dbReference type="EMBL" id="JXTC01000477">
    <property type="protein sequence ID" value="PON51196.1"/>
    <property type="molecule type" value="Genomic_DNA"/>
</dbReference>
<keyword evidence="7" id="KW-0732">Signal</keyword>
<dbReference type="EC" id="3.1.3.2" evidence="10"/>
<evidence type="ECO:0000256" key="4">
    <source>
        <dbReference type="ARBA" id="ARBA00008723"/>
    </source>
</evidence>
<dbReference type="InterPro" id="IPR041792">
    <property type="entry name" value="MPP_PAP"/>
</dbReference>
<dbReference type="GO" id="GO:0005576">
    <property type="term" value="C:extracellular region"/>
    <property type="evidence" value="ECO:0007669"/>
    <property type="project" value="UniProtKB-SubCell"/>
</dbReference>
<dbReference type="Pfam" id="PF17808">
    <property type="entry name" value="fn3_PAP"/>
    <property type="match status" value="1"/>
</dbReference>
<comment type="catalytic activity">
    <reaction evidence="10">
        <text>a phosphate monoester + H2O = an alcohol + phosphate</text>
        <dbReference type="Rhea" id="RHEA:15017"/>
        <dbReference type="ChEBI" id="CHEBI:15377"/>
        <dbReference type="ChEBI" id="CHEBI:30879"/>
        <dbReference type="ChEBI" id="CHEBI:43474"/>
        <dbReference type="ChEBI" id="CHEBI:67140"/>
        <dbReference type="EC" id="3.1.3.2"/>
    </reaction>
</comment>
<evidence type="ECO:0000256" key="7">
    <source>
        <dbReference type="ARBA" id="ARBA00022729"/>
    </source>
</evidence>
<dbReference type="AlphaFoldDB" id="A0A2P5BQZ2"/>
<dbReference type="InterPro" id="IPR008963">
    <property type="entry name" value="Purple_acid_Pase-like_N"/>
</dbReference>
<evidence type="ECO:0000259" key="12">
    <source>
        <dbReference type="Pfam" id="PF14008"/>
    </source>
</evidence>
<dbReference type="Pfam" id="PF14008">
    <property type="entry name" value="Metallophos_C"/>
    <property type="match status" value="1"/>
</dbReference>
<comment type="cofactor">
    <cofactor evidence="2">
        <name>Fe cation</name>
        <dbReference type="ChEBI" id="CHEBI:24875"/>
    </cofactor>
</comment>
<name>A0A2P5BQZ2_TREOI</name>
<evidence type="ECO:0000259" key="14">
    <source>
        <dbReference type="Pfam" id="PF17808"/>
    </source>
</evidence>
<dbReference type="SUPFAM" id="SSF49363">
    <property type="entry name" value="Purple acid phosphatase, N-terminal domain"/>
    <property type="match status" value="1"/>
</dbReference>
<dbReference type="SUPFAM" id="SSF56300">
    <property type="entry name" value="Metallo-dependent phosphatases"/>
    <property type="match status" value="1"/>
</dbReference>
<dbReference type="InterPro" id="IPR015914">
    <property type="entry name" value="PAPs_N"/>
</dbReference>
<comment type="similarity">
    <text evidence="4 10">Belongs to the metallophosphoesterase superfamily. Purple acid phosphatase family.</text>
</comment>
<dbReference type="InterPro" id="IPR029052">
    <property type="entry name" value="Metallo-depent_PP-like"/>
</dbReference>
<evidence type="ECO:0000256" key="2">
    <source>
        <dbReference type="ARBA" id="ARBA00001962"/>
    </source>
</evidence>
<keyword evidence="16" id="KW-1185">Reference proteome</keyword>
<gene>
    <name evidence="15" type="ORF">TorRG33x02_312100</name>
</gene>
<evidence type="ECO:0000256" key="10">
    <source>
        <dbReference type="RuleBase" id="RU361203"/>
    </source>
</evidence>
<feature type="domain" description="Purple acid phosphatase C-terminal" evidence="12">
    <location>
        <begin position="576"/>
        <end position="634"/>
    </location>
</feature>
<dbReference type="PANTHER" id="PTHR45778:SF3">
    <property type="entry name" value="PURPLE ACID PHOSPHATASE"/>
    <property type="match status" value="1"/>
</dbReference>
<evidence type="ECO:0000256" key="9">
    <source>
        <dbReference type="ARBA" id="ARBA00023180"/>
    </source>
</evidence>
<dbReference type="OrthoDB" id="45007at2759"/>
<dbReference type="Pfam" id="PF16656">
    <property type="entry name" value="Pur_ac_phosph_N"/>
    <property type="match status" value="1"/>
</dbReference>
<dbReference type="PANTHER" id="PTHR45778">
    <property type="entry name" value="PURPLE ACID PHOSPHATASE-RELATED"/>
    <property type="match status" value="1"/>
</dbReference>
<keyword evidence="10" id="KW-0378">Hydrolase</keyword>
<evidence type="ECO:0000256" key="3">
    <source>
        <dbReference type="ARBA" id="ARBA00004613"/>
    </source>
</evidence>
<feature type="domain" description="Purple acid phosphatase Fn3-like" evidence="14">
    <location>
        <begin position="86"/>
        <end position="216"/>
    </location>
</feature>
<dbReference type="InterPro" id="IPR004843">
    <property type="entry name" value="Calcineurin-like_PHP"/>
</dbReference>
<proteinExistence type="inferred from homology"/>
<evidence type="ECO:0000259" key="11">
    <source>
        <dbReference type="Pfam" id="PF00149"/>
    </source>
</evidence>
<dbReference type="Pfam" id="PF00149">
    <property type="entry name" value="Metallophos"/>
    <property type="match status" value="1"/>
</dbReference>
<dbReference type="InParanoid" id="A0A2P5BQZ2"/>
<evidence type="ECO:0000256" key="5">
    <source>
        <dbReference type="ARBA" id="ARBA00011738"/>
    </source>
</evidence>
<comment type="cofactor">
    <cofactor evidence="1">
        <name>Zn(2+)</name>
        <dbReference type="ChEBI" id="CHEBI:29105"/>
    </cofactor>
</comment>
<dbReference type="STRING" id="63057.A0A2P5BQZ2"/>
<evidence type="ECO:0000256" key="1">
    <source>
        <dbReference type="ARBA" id="ARBA00001947"/>
    </source>
</evidence>
<dbReference type="Gene3D" id="3.60.21.10">
    <property type="match status" value="1"/>
</dbReference>
<dbReference type="InterPro" id="IPR040974">
    <property type="entry name" value="Fn3_PAP"/>
</dbReference>
<keyword evidence="6" id="KW-0964">Secreted</keyword>
<dbReference type="GO" id="GO:0046872">
    <property type="term" value="F:metal ion binding"/>
    <property type="evidence" value="ECO:0007669"/>
    <property type="project" value="InterPro"/>
</dbReference>
<dbReference type="GO" id="GO:0003993">
    <property type="term" value="F:acid phosphatase activity"/>
    <property type="evidence" value="ECO:0007669"/>
    <property type="project" value="UniProtKB-EC"/>
</dbReference>
<feature type="domain" description="Calcineurin-like phosphoesterase" evidence="11">
    <location>
        <begin position="332"/>
        <end position="544"/>
    </location>
</feature>
<evidence type="ECO:0000256" key="6">
    <source>
        <dbReference type="ARBA" id="ARBA00022525"/>
    </source>
</evidence>
<organism evidence="15 16">
    <name type="scientific">Trema orientale</name>
    <name type="common">Charcoal tree</name>
    <name type="synonym">Celtis orientalis</name>
    <dbReference type="NCBI Taxonomy" id="63057"/>
    <lineage>
        <taxon>Eukaryota</taxon>
        <taxon>Viridiplantae</taxon>
        <taxon>Streptophyta</taxon>
        <taxon>Embryophyta</taxon>
        <taxon>Tracheophyta</taxon>
        <taxon>Spermatophyta</taxon>
        <taxon>Magnoliopsida</taxon>
        <taxon>eudicotyledons</taxon>
        <taxon>Gunneridae</taxon>
        <taxon>Pentapetalae</taxon>
        <taxon>rosids</taxon>
        <taxon>fabids</taxon>
        <taxon>Rosales</taxon>
        <taxon>Cannabaceae</taxon>
        <taxon>Trema</taxon>
    </lineage>
</organism>
<evidence type="ECO:0000313" key="15">
    <source>
        <dbReference type="EMBL" id="PON51196.1"/>
    </source>
</evidence>
<comment type="subunit">
    <text evidence="5">Homodimer.</text>
</comment>
<feature type="domain" description="Purple acid phosphatase N-terminal" evidence="13">
    <location>
        <begin position="224"/>
        <end position="323"/>
    </location>
</feature>
<comment type="caution">
    <text evidence="15">The sequence shown here is derived from an EMBL/GenBank/DDBJ whole genome shotgun (WGS) entry which is preliminary data.</text>
</comment>